<dbReference type="PANTHER" id="PTHR42812:SF12">
    <property type="entry name" value="BETA-XYLOSIDASE-RELATED"/>
    <property type="match status" value="1"/>
</dbReference>
<sequence>MPVFSNPVISGFHPDPSVCRVGDDYYLAVSSFTFLPGIPIFHSTNLIDWEPIGHVFDRPGVIDLAGLHVSDGLWAPTIRHHAGLFYVVTTITRGRQGATTILATAAEPDGPWSDPVVLEAEGIDPSLFFDDDGRCWFTGCRDAAEPAVTGPGELWMRELDLTTLRLVGPSHILWHGAMRGAWVEAPHLYRRDGAYYLVAAEGGTEGNHAVTVARAETVTGPYLGDPRNPLLTHRHLAPDTPIQNVGHADLVDTADGETWAVLLATRPVSGYHLLGREVFLVRVDWTPRGPVFAPGIGEVRSVDERPRISLAAGPDAAVTAVRSAPSRPGLGWVSLRELPAVADPTGDFTLALRPDTLAGVGRPAFLGRRHAHPEFTSSLVVDFEPTATGEEAGYAIHQGATGYATVTVQRGQDGREIVLTVVAGSVRTECNRVSVPDGAVRIVVGAVGLGYVVEFATVDDLEPRPLGRVDGRHLSTERVGGFVGVVLGPYATSNGQPTIASARFTGFTYAGAC</sequence>
<dbReference type="InterPro" id="IPR051795">
    <property type="entry name" value="Glycosyl_Hydrlase_43"/>
</dbReference>
<dbReference type="PANTHER" id="PTHR42812">
    <property type="entry name" value="BETA-XYLOSIDASE"/>
    <property type="match status" value="1"/>
</dbReference>
<name>A0A2S3ZGW7_9MICO</name>
<keyword evidence="2 6" id="KW-0378">Hydrolase</keyword>
<dbReference type="InterPro" id="IPR013320">
    <property type="entry name" value="ConA-like_dom_sf"/>
</dbReference>
<feature type="domain" description="Beta-xylosidase C-terminal Concanavalin A-like" evidence="7">
    <location>
        <begin position="329"/>
        <end position="509"/>
    </location>
</feature>
<reference evidence="8 9" key="1">
    <citation type="submission" date="2018-01" db="EMBL/GenBank/DDBJ databases">
        <title>Cryobacterium sp. nov., from glaciers in China.</title>
        <authorList>
            <person name="Liu Q."/>
            <person name="Xin Y.-H."/>
        </authorList>
    </citation>
    <scope>NUCLEOTIDE SEQUENCE [LARGE SCALE GENOMIC DNA]</scope>
    <source>
        <strain evidence="8 9">TMN-42</strain>
    </source>
</reference>
<evidence type="ECO:0000256" key="4">
    <source>
        <dbReference type="PIRSR" id="PIRSR606710-1"/>
    </source>
</evidence>
<gene>
    <name evidence="8" type="ORF">C3B61_08800</name>
</gene>
<proteinExistence type="inferred from homology"/>
<protein>
    <submittedName>
        <fullName evidence="8">Glycoside hydrolase family 43 protein</fullName>
    </submittedName>
</protein>
<feature type="active site" description="Proton acceptor" evidence="4">
    <location>
        <position position="15"/>
    </location>
</feature>
<feature type="active site" description="Proton donor" evidence="4">
    <location>
        <position position="184"/>
    </location>
</feature>
<dbReference type="Pfam" id="PF04616">
    <property type="entry name" value="Glyco_hydro_43"/>
    <property type="match status" value="1"/>
</dbReference>
<keyword evidence="3 6" id="KW-0326">Glycosidase</keyword>
<evidence type="ECO:0000313" key="9">
    <source>
        <dbReference type="Proteomes" id="UP000237340"/>
    </source>
</evidence>
<dbReference type="SUPFAM" id="SSF75005">
    <property type="entry name" value="Arabinanase/levansucrase/invertase"/>
    <property type="match status" value="1"/>
</dbReference>
<dbReference type="Pfam" id="PF17851">
    <property type="entry name" value="GH43_C2"/>
    <property type="match status" value="1"/>
</dbReference>
<dbReference type="Gene3D" id="2.60.120.200">
    <property type="match status" value="1"/>
</dbReference>
<evidence type="ECO:0000256" key="1">
    <source>
        <dbReference type="ARBA" id="ARBA00009865"/>
    </source>
</evidence>
<evidence type="ECO:0000313" key="8">
    <source>
        <dbReference type="EMBL" id="POH66640.1"/>
    </source>
</evidence>
<dbReference type="Proteomes" id="UP000237340">
    <property type="component" value="Unassembled WGS sequence"/>
</dbReference>
<dbReference type="GO" id="GO:0004553">
    <property type="term" value="F:hydrolase activity, hydrolyzing O-glycosyl compounds"/>
    <property type="evidence" value="ECO:0007669"/>
    <property type="project" value="InterPro"/>
</dbReference>
<feature type="site" description="Important for catalytic activity, responsible for pKa modulation of the active site Glu and correct orientation of both the proton donor and substrate" evidence="5">
    <location>
        <position position="124"/>
    </location>
</feature>
<dbReference type="Gene3D" id="2.115.10.20">
    <property type="entry name" value="Glycosyl hydrolase domain, family 43"/>
    <property type="match status" value="1"/>
</dbReference>
<evidence type="ECO:0000256" key="3">
    <source>
        <dbReference type="ARBA" id="ARBA00023295"/>
    </source>
</evidence>
<dbReference type="SUPFAM" id="SSF49899">
    <property type="entry name" value="Concanavalin A-like lectins/glucanases"/>
    <property type="match status" value="1"/>
</dbReference>
<accession>A0A2S3ZGW7</accession>
<dbReference type="EMBL" id="PPXD01000009">
    <property type="protein sequence ID" value="POH66640.1"/>
    <property type="molecule type" value="Genomic_DNA"/>
</dbReference>
<dbReference type="InterPro" id="IPR023296">
    <property type="entry name" value="Glyco_hydro_beta-prop_sf"/>
</dbReference>
<dbReference type="InterPro" id="IPR041542">
    <property type="entry name" value="GH43_C2"/>
</dbReference>
<keyword evidence="9" id="KW-1185">Reference proteome</keyword>
<organism evidence="8 9">
    <name type="scientific">Cryobacterium zongtaii</name>
    <dbReference type="NCBI Taxonomy" id="1259217"/>
    <lineage>
        <taxon>Bacteria</taxon>
        <taxon>Bacillati</taxon>
        <taxon>Actinomycetota</taxon>
        <taxon>Actinomycetes</taxon>
        <taxon>Micrococcales</taxon>
        <taxon>Microbacteriaceae</taxon>
        <taxon>Cryobacterium</taxon>
    </lineage>
</organism>
<dbReference type="InterPro" id="IPR006710">
    <property type="entry name" value="Glyco_hydro_43"/>
</dbReference>
<evidence type="ECO:0000259" key="7">
    <source>
        <dbReference type="Pfam" id="PF17851"/>
    </source>
</evidence>
<dbReference type="AlphaFoldDB" id="A0A2S3ZGW7"/>
<dbReference type="GO" id="GO:0005975">
    <property type="term" value="P:carbohydrate metabolic process"/>
    <property type="evidence" value="ECO:0007669"/>
    <property type="project" value="InterPro"/>
</dbReference>
<dbReference type="CDD" id="cd18617">
    <property type="entry name" value="GH43_XynB-like"/>
    <property type="match status" value="1"/>
</dbReference>
<evidence type="ECO:0000256" key="2">
    <source>
        <dbReference type="ARBA" id="ARBA00022801"/>
    </source>
</evidence>
<evidence type="ECO:0000256" key="5">
    <source>
        <dbReference type="PIRSR" id="PIRSR606710-2"/>
    </source>
</evidence>
<comment type="similarity">
    <text evidence="1 6">Belongs to the glycosyl hydrolase 43 family.</text>
</comment>
<dbReference type="RefSeq" id="WP_103460269.1">
    <property type="nucleotide sequence ID" value="NZ_PPXD01000009.1"/>
</dbReference>
<comment type="caution">
    <text evidence="8">The sequence shown here is derived from an EMBL/GenBank/DDBJ whole genome shotgun (WGS) entry which is preliminary data.</text>
</comment>
<evidence type="ECO:0000256" key="6">
    <source>
        <dbReference type="RuleBase" id="RU361187"/>
    </source>
</evidence>